<keyword evidence="1" id="KW-0472">Membrane</keyword>
<dbReference type="AlphaFoldDB" id="C8NII1"/>
<dbReference type="STRING" id="638301.HMPREF0444_1726"/>
<accession>C8NII1</accession>
<evidence type="ECO:0000256" key="1">
    <source>
        <dbReference type="SAM" id="Phobius"/>
    </source>
</evidence>
<organism evidence="2 3">
    <name type="scientific">Granulicatella adiacens ATCC 49175</name>
    <dbReference type="NCBI Taxonomy" id="638301"/>
    <lineage>
        <taxon>Bacteria</taxon>
        <taxon>Bacillati</taxon>
        <taxon>Bacillota</taxon>
        <taxon>Bacilli</taxon>
        <taxon>Lactobacillales</taxon>
        <taxon>Carnobacteriaceae</taxon>
        <taxon>Granulicatella</taxon>
    </lineage>
</organism>
<comment type="caution">
    <text evidence="2">The sequence shown here is derived from an EMBL/GenBank/DDBJ whole genome shotgun (WGS) entry which is preliminary data.</text>
</comment>
<evidence type="ECO:0000313" key="2">
    <source>
        <dbReference type="EMBL" id="EEW36378.1"/>
    </source>
</evidence>
<feature type="transmembrane region" description="Helical" evidence="1">
    <location>
        <begin position="80"/>
        <end position="105"/>
    </location>
</feature>
<keyword evidence="1" id="KW-1133">Transmembrane helix</keyword>
<dbReference type="RefSeq" id="WP_005606299.1">
    <property type="nucleotide sequence ID" value="NZ_CP102283.1"/>
</dbReference>
<keyword evidence="3" id="KW-1185">Reference proteome</keyword>
<dbReference type="HOGENOM" id="CLU_1641369_0_0_9"/>
<name>C8NII1_9LACT</name>
<keyword evidence="1" id="KW-0812">Transmembrane</keyword>
<reference evidence="2 3" key="1">
    <citation type="submission" date="2009-08" db="EMBL/GenBank/DDBJ databases">
        <authorList>
            <person name="Muzny D."/>
            <person name="Qin X."/>
            <person name="Deng J."/>
            <person name="Jiang H."/>
            <person name="Liu Y."/>
            <person name="Qu J."/>
            <person name="Song X.-Z."/>
            <person name="Zhang L."/>
            <person name="Thornton R."/>
            <person name="Coyle M."/>
            <person name="Francisco L."/>
            <person name="Jackson L."/>
            <person name="Javaid M."/>
            <person name="Korchina V."/>
            <person name="Kovar C."/>
            <person name="Mata R."/>
            <person name="Mathew T."/>
            <person name="Ngo R."/>
            <person name="Nguyen L."/>
            <person name="Nguyen N."/>
            <person name="Okwuonu G."/>
            <person name="Ongeri F."/>
            <person name="Pham C."/>
            <person name="Simmons D."/>
            <person name="Wilczek-Boney K."/>
            <person name="Hale W."/>
            <person name="Jakkamsetti A."/>
            <person name="Pham P."/>
            <person name="Ruth R."/>
            <person name="San Lucas F."/>
            <person name="Warren J."/>
            <person name="Zhang J."/>
            <person name="Zhao Z."/>
            <person name="Zhou C."/>
            <person name="Zhu D."/>
            <person name="Lee S."/>
            <person name="Bess C."/>
            <person name="Blankenburg K."/>
            <person name="Forbes L."/>
            <person name="Fu Q."/>
            <person name="Gubbala S."/>
            <person name="Hirani K."/>
            <person name="Jayaseelan J.C."/>
            <person name="Lara F."/>
            <person name="Munidasa M."/>
            <person name="Palculict T."/>
            <person name="Patil S."/>
            <person name="Pu L.-L."/>
            <person name="Saada N."/>
            <person name="Tang L."/>
            <person name="Weissenberger G."/>
            <person name="Zhu Y."/>
            <person name="Hemphill L."/>
            <person name="Shang Y."/>
            <person name="Youmans B."/>
            <person name="Ayvaz T."/>
            <person name="Ross M."/>
            <person name="Santibanez J."/>
            <person name="Aqrawi P."/>
            <person name="Gross S."/>
            <person name="Joshi V."/>
            <person name="Fowler G."/>
            <person name="Nazareth L."/>
            <person name="Reid J."/>
            <person name="Worley K."/>
            <person name="Petrosino J."/>
            <person name="Highlander S."/>
            <person name="Gibbs R."/>
        </authorList>
    </citation>
    <scope>NUCLEOTIDE SEQUENCE [LARGE SCALE GENOMIC DNA]</scope>
    <source>
        <strain evidence="2 3">ATCC 49175</strain>
    </source>
</reference>
<dbReference type="GeneID" id="78412511"/>
<dbReference type="Proteomes" id="UP000005926">
    <property type="component" value="Unassembled WGS sequence"/>
</dbReference>
<protein>
    <submittedName>
        <fullName evidence="2">Uncharacterized protein</fullName>
    </submittedName>
</protein>
<feature type="transmembrane region" description="Helical" evidence="1">
    <location>
        <begin position="39"/>
        <end position="60"/>
    </location>
</feature>
<sequence>MKKKVTQETANRLRELLEKVISEREDAAPLPKDHQIARILWPVFALCFAGVYLQNTYFFLLIGSELEFIPKLGVGRVIEALVIITNYYFLLWSVPFIVLGAVFFWRRHSFKKEFNALVERAKEEITLGKKKPLETNRTLVKGLEGFLKTLQTEYQFEQRIR</sequence>
<proteinExistence type="predicted"/>
<dbReference type="EMBL" id="ACKZ01000029">
    <property type="protein sequence ID" value="EEW36378.1"/>
    <property type="molecule type" value="Genomic_DNA"/>
</dbReference>
<evidence type="ECO:0000313" key="3">
    <source>
        <dbReference type="Proteomes" id="UP000005926"/>
    </source>
</evidence>
<gene>
    <name evidence="2" type="ORF">HMPREF0444_1726</name>
</gene>